<accession>A0A5C3E904</accession>
<keyword evidence="4" id="KW-1185">Reference proteome</keyword>
<feature type="domain" description="BZIP" evidence="2">
    <location>
        <begin position="17"/>
        <end position="32"/>
    </location>
</feature>
<feature type="region of interest" description="Disordered" evidence="1">
    <location>
        <begin position="63"/>
        <end position="109"/>
    </location>
</feature>
<proteinExistence type="predicted"/>
<feature type="region of interest" description="Disordered" evidence="1">
    <location>
        <begin position="259"/>
        <end position="291"/>
    </location>
</feature>
<dbReference type="OrthoDB" id="2245989at2759"/>
<dbReference type="PANTHER" id="PTHR38116:SF9">
    <property type="entry name" value="BZIP DOMAIN-CONTAINING PROTEIN"/>
    <property type="match status" value="1"/>
</dbReference>
<feature type="compositionally biased region" description="Low complexity" evidence="1">
    <location>
        <begin position="80"/>
        <end position="104"/>
    </location>
</feature>
<evidence type="ECO:0000313" key="3">
    <source>
        <dbReference type="EMBL" id="SPO26107.1"/>
    </source>
</evidence>
<dbReference type="CDD" id="cd14688">
    <property type="entry name" value="bZIP_YAP"/>
    <property type="match status" value="1"/>
</dbReference>
<organism evidence="3 4">
    <name type="scientific">Ustilago trichophora</name>
    <dbReference type="NCBI Taxonomy" id="86804"/>
    <lineage>
        <taxon>Eukaryota</taxon>
        <taxon>Fungi</taxon>
        <taxon>Dikarya</taxon>
        <taxon>Basidiomycota</taxon>
        <taxon>Ustilaginomycotina</taxon>
        <taxon>Ustilaginomycetes</taxon>
        <taxon>Ustilaginales</taxon>
        <taxon>Ustilaginaceae</taxon>
        <taxon>Ustilago</taxon>
    </lineage>
</organism>
<dbReference type="EMBL" id="OOIN01000013">
    <property type="protein sequence ID" value="SPO26107.1"/>
    <property type="molecule type" value="Genomic_DNA"/>
</dbReference>
<protein>
    <recommendedName>
        <fullName evidence="2">BZIP domain-containing protein</fullName>
    </recommendedName>
</protein>
<gene>
    <name evidence="3" type="ORF">UTRI_02382</name>
</gene>
<dbReference type="GO" id="GO:0003700">
    <property type="term" value="F:DNA-binding transcription factor activity"/>
    <property type="evidence" value="ECO:0007669"/>
    <property type="project" value="InterPro"/>
</dbReference>
<feature type="compositionally biased region" description="Low complexity" evidence="1">
    <location>
        <begin position="269"/>
        <end position="291"/>
    </location>
</feature>
<reference evidence="3 4" key="1">
    <citation type="submission" date="2018-03" db="EMBL/GenBank/DDBJ databases">
        <authorList>
            <person name="Guldener U."/>
        </authorList>
    </citation>
    <scope>NUCLEOTIDE SEQUENCE [LARGE SCALE GENOMIC DNA]</scope>
    <source>
        <strain evidence="3 4">NBRC100155</strain>
    </source>
</reference>
<sequence>MRSSATAGLTPQQLLDRRRAQNKLAQRRFREKARMARAAGSASSASYLAAAASAMPTFPPHLDLTAPSMMPRMGHGRIRSASSDSSCSTSSVSLSSQVSSPSSSCTELNTPTMPTLTAAHPPPPVTFLSSTGSSNPATAPVFVAEIEPKSDLALIEGAFRMPPPPHFATNSPSVTYSSLASSSTPPLLRFIVALAQDGWDAFRSFPYKSTSSQPFAPLGPSGNNPSMLSGAMFFAPPHESQSMLSTSFENLLRIPSRPSTCSNASSDATSSEEPCLSPPSSSSTSTTHTTPSLLTDTHQAITTHNRTQASQSASFHLGKAISEHATQQLLYPHRAFIDACLPWAAVRSRLLKHALTNPVCEEELALDLLLSILSPDETVASFTVYGDDILDPEAWELSQHMLNKWWGLFDDSAIRRSNWWRRQRGLKDLVIPVSTGTTNLPTSPNETVLELGHSTRSTTSLPPSSNEQYLSLIWTLLSSLMMDSPFFSYDGLSFLYILVKSP</sequence>
<evidence type="ECO:0000259" key="2">
    <source>
        <dbReference type="PROSITE" id="PS00036"/>
    </source>
</evidence>
<dbReference type="PROSITE" id="PS00036">
    <property type="entry name" value="BZIP_BASIC"/>
    <property type="match status" value="1"/>
</dbReference>
<dbReference type="Proteomes" id="UP000324022">
    <property type="component" value="Unassembled WGS sequence"/>
</dbReference>
<feature type="region of interest" description="Disordered" evidence="1">
    <location>
        <begin position="1"/>
        <end position="37"/>
    </location>
</feature>
<feature type="compositionally biased region" description="Polar residues" evidence="1">
    <location>
        <begin position="259"/>
        <end position="268"/>
    </location>
</feature>
<dbReference type="PANTHER" id="PTHR38116">
    <property type="entry name" value="CHROMOSOME 7, WHOLE GENOME SHOTGUN SEQUENCE"/>
    <property type="match status" value="1"/>
</dbReference>
<feature type="compositionally biased region" description="Polar residues" evidence="1">
    <location>
        <begin position="1"/>
        <end position="13"/>
    </location>
</feature>
<dbReference type="AlphaFoldDB" id="A0A5C3E904"/>
<evidence type="ECO:0000313" key="4">
    <source>
        <dbReference type="Proteomes" id="UP000324022"/>
    </source>
</evidence>
<evidence type="ECO:0000256" key="1">
    <source>
        <dbReference type="SAM" id="MobiDB-lite"/>
    </source>
</evidence>
<dbReference type="InterPro" id="IPR004827">
    <property type="entry name" value="bZIP"/>
</dbReference>
<name>A0A5C3E904_9BASI</name>